<reference evidence="1 2" key="1">
    <citation type="journal article" date="2014" name="Genome Biol. Evol.">
        <title>The genome of the myxosporean Thelohanellus kitauei shows adaptations to nutrient acquisition within its fish host.</title>
        <authorList>
            <person name="Yang Y."/>
            <person name="Xiong J."/>
            <person name="Zhou Z."/>
            <person name="Huo F."/>
            <person name="Miao W."/>
            <person name="Ran C."/>
            <person name="Liu Y."/>
            <person name="Zhang J."/>
            <person name="Feng J."/>
            <person name="Wang M."/>
            <person name="Wang M."/>
            <person name="Wang L."/>
            <person name="Yao B."/>
        </authorList>
    </citation>
    <scope>NUCLEOTIDE SEQUENCE [LARGE SCALE GENOMIC DNA]</scope>
    <source>
        <strain evidence="1">Wuqing</strain>
    </source>
</reference>
<protein>
    <submittedName>
        <fullName evidence="1">Uncharacterized protein</fullName>
    </submittedName>
</protein>
<dbReference type="AlphaFoldDB" id="A0A0C2MXL1"/>
<keyword evidence="2" id="KW-1185">Reference proteome</keyword>
<dbReference type="EMBL" id="JWZT01003547">
    <property type="protein sequence ID" value="KII66372.1"/>
    <property type="molecule type" value="Genomic_DNA"/>
</dbReference>
<comment type="caution">
    <text evidence="1">The sequence shown here is derived from an EMBL/GenBank/DDBJ whole genome shotgun (WGS) entry which is preliminary data.</text>
</comment>
<evidence type="ECO:0000313" key="1">
    <source>
        <dbReference type="EMBL" id="KII66372.1"/>
    </source>
</evidence>
<dbReference type="Proteomes" id="UP000031668">
    <property type="component" value="Unassembled WGS sequence"/>
</dbReference>
<gene>
    <name evidence="1" type="ORF">RF11_13606</name>
</gene>
<accession>A0A0C2MXL1</accession>
<name>A0A0C2MXL1_THEKT</name>
<organism evidence="1 2">
    <name type="scientific">Thelohanellus kitauei</name>
    <name type="common">Myxosporean</name>
    <dbReference type="NCBI Taxonomy" id="669202"/>
    <lineage>
        <taxon>Eukaryota</taxon>
        <taxon>Metazoa</taxon>
        <taxon>Cnidaria</taxon>
        <taxon>Myxozoa</taxon>
        <taxon>Myxosporea</taxon>
        <taxon>Bivalvulida</taxon>
        <taxon>Platysporina</taxon>
        <taxon>Myxobolidae</taxon>
        <taxon>Thelohanellus</taxon>
    </lineage>
</organism>
<sequence length="227" mass="25570">MIRETEQQMTSVHSVFSSVVVKNRSTFTPNKKPFNLVKSVYDSNPQVLHLPYLELMLHLVSYGGLVPIFTIDNDAYDCLGRQKIKDLPSECDYESKNISGIKNQQRILVGCDHFRTLQSVSICSSSLLMGNLFIALWSTHDQRPSGPLPSDETVANCWVKASKQNDIYGIALLVIEPASRIIFCRSNMERDVENLIGTLYSVKQPQNYTLKSEISNQLTRNIRVVGG</sequence>
<proteinExistence type="predicted"/>
<evidence type="ECO:0000313" key="2">
    <source>
        <dbReference type="Proteomes" id="UP000031668"/>
    </source>
</evidence>